<dbReference type="Proteomes" id="UP000321750">
    <property type="component" value="Unassembled WGS sequence"/>
</dbReference>
<name>A0A512JHM1_9HYPH</name>
<feature type="region of interest" description="Disordered" evidence="1">
    <location>
        <begin position="1"/>
        <end position="35"/>
    </location>
</feature>
<protein>
    <submittedName>
        <fullName evidence="2">Uncharacterized protein</fullName>
    </submittedName>
</protein>
<evidence type="ECO:0000313" key="2">
    <source>
        <dbReference type="EMBL" id="GEP09459.1"/>
    </source>
</evidence>
<evidence type="ECO:0000256" key="1">
    <source>
        <dbReference type="SAM" id="MobiDB-lite"/>
    </source>
</evidence>
<dbReference type="EMBL" id="BJZV01000005">
    <property type="protein sequence ID" value="GEP09459.1"/>
    <property type="molecule type" value="Genomic_DNA"/>
</dbReference>
<sequence>MAVVAQRQRLLEAAGQRREPPEVRDPLGPRETVEPDALRPGLVAVAQDGFRKPRGFDDIEEIGAEIGVTARGVR</sequence>
<accession>A0A512JHM1</accession>
<feature type="compositionally biased region" description="Basic and acidic residues" evidence="1">
    <location>
        <begin position="15"/>
        <end position="35"/>
    </location>
</feature>
<proteinExistence type="predicted"/>
<keyword evidence="3" id="KW-1185">Reference proteome</keyword>
<gene>
    <name evidence="2" type="ORF">MGN01_13040</name>
</gene>
<organism evidence="2 3">
    <name type="scientific">Methylobacterium gnaphalii</name>
    <dbReference type="NCBI Taxonomy" id="1010610"/>
    <lineage>
        <taxon>Bacteria</taxon>
        <taxon>Pseudomonadati</taxon>
        <taxon>Pseudomonadota</taxon>
        <taxon>Alphaproteobacteria</taxon>
        <taxon>Hyphomicrobiales</taxon>
        <taxon>Methylobacteriaceae</taxon>
        <taxon>Methylobacterium</taxon>
    </lineage>
</organism>
<reference evidence="2 3" key="1">
    <citation type="submission" date="2019-07" db="EMBL/GenBank/DDBJ databases">
        <title>Whole genome shotgun sequence of Methylobacterium gnaphalii NBRC 107716.</title>
        <authorList>
            <person name="Hosoyama A."/>
            <person name="Uohara A."/>
            <person name="Ohji S."/>
            <person name="Ichikawa N."/>
        </authorList>
    </citation>
    <scope>NUCLEOTIDE SEQUENCE [LARGE SCALE GENOMIC DNA]</scope>
    <source>
        <strain evidence="2 3">NBRC 107716</strain>
    </source>
</reference>
<evidence type="ECO:0000313" key="3">
    <source>
        <dbReference type="Proteomes" id="UP000321750"/>
    </source>
</evidence>
<dbReference type="AlphaFoldDB" id="A0A512JHM1"/>
<comment type="caution">
    <text evidence="2">The sequence shown here is derived from an EMBL/GenBank/DDBJ whole genome shotgun (WGS) entry which is preliminary data.</text>
</comment>